<dbReference type="RefSeq" id="WP_132082068.1">
    <property type="nucleotide sequence ID" value="NZ_DAMAKO010000010.1"/>
</dbReference>
<reference evidence="1 2" key="1">
    <citation type="submission" date="2019-03" db="EMBL/GenBank/DDBJ databases">
        <title>Genomic Encyclopedia of Type Strains, Phase IV (KMG-IV): sequencing the most valuable type-strain genomes for metagenomic binning, comparative biology and taxonomic classification.</title>
        <authorList>
            <person name="Goeker M."/>
        </authorList>
    </citation>
    <scope>NUCLEOTIDE SEQUENCE [LARGE SCALE GENOMIC DNA]</scope>
    <source>
        <strain evidence="1 2">DSM 15969</strain>
    </source>
</reference>
<gene>
    <name evidence="1" type="ORF">EV210_1105</name>
</gene>
<evidence type="ECO:0000313" key="2">
    <source>
        <dbReference type="Proteomes" id="UP000295063"/>
    </source>
</evidence>
<dbReference type="EMBL" id="SLUI01000010">
    <property type="protein sequence ID" value="TCL35765.1"/>
    <property type="molecule type" value="Genomic_DNA"/>
</dbReference>
<dbReference type="Proteomes" id="UP000295063">
    <property type="component" value="Unassembled WGS sequence"/>
</dbReference>
<comment type="caution">
    <text evidence="1">The sequence shown here is derived from an EMBL/GenBank/DDBJ whole genome shotgun (WGS) entry which is preliminary data.</text>
</comment>
<keyword evidence="2" id="KW-1185">Reference proteome</keyword>
<accession>A0A4R1PW64</accession>
<dbReference type="AlphaFoldDB" id="A0A4R1PW64"/>
<evidence type="ECO:0000313" key="1">
    <source>
        <dbReference type="EMBL" id="TCL35765.1"/>
    </source>
</evidence>
<name>A0A4R1PW64_9FIRM</name>
<sequence length="180" mass="19490">MLEEDDELTRLNPRLITSVNDPVYTIPYLTAQARNGLVHISSMSLTLPDNGNIICEIKNNSSNKMTSVEGLVVSSSVNIGYSIIRNGIVNGSLMPQTVYNVNNKHIPSTTTLVAAAADTMVSISEGDVLLRQLSLANHFNPISIVPLIINPRSSLYFWAAGESGLSVTINVIFTEYPGNL</sequence>
<organism evidence="1 2">
    <name type="scientific">Anaerospora hongkongensis</name>
    <dbReference type="NCBI Taxonomy" id="244830"/>
    <lineage>
        <taxon>Bacteria</taxon>
        <taxon>Bacillati</taxon>
        <taxon>Bacillota</taxon>
        <taxon>Negativicutes</taxon>
        <taxon>Selenomonadales</taxon>
        <taxon>Sporomusaceae</taxon>
        <taxon>Anaerospora</taxon>
    </lineage>
</organism>
<dbReference type="OrthoDB" id="9946969at2"/>
<proteinExistence type="predicted"/>
<protein>
    <submittedName>
        <fullName evidence="1">Uncharacterized protein</fullName>
    </submittedName>
</protein>